<dbReference type="Gene3D" id="3.40.50.150">
    <property type="entry name" value="Vaccinia Virus protein VP39"/>
    <property type="match status" value="1"/>
</dbReference>
<comment type="caution">
    <text evidence="2">The sequence shown here is derived from an EMBL/GenBank/DDBJ whole genome shotgun (WGS) entry which is preliminary data.</text>
</comment>
<gene>
    <name evidence="2" type="primary">AVEN_175512_1</name>
    <name evidence="2" type="ORF">CDAR_284492</name>
</gene>
<dbReference type="SUPFAM" id="SSF53335">
    <property type="entry name" value="S-adenosyl-L-methionine-dependent methyltransferases"/>
    <property type="match status" value="1"/>
</dbReference>
<dbReference type="EMBL" id="BPLQ01011449">
    <property type="protein sequence ID" value="GIY57963.1"/>
    <property type="molecule type" value="Genomic_DNA"/>
</dbReference>
<dbReference type="Proteomes" id="UP001054837">
    <property type="component" value="Unassembled WGS sequence"/>
</dbReference>
<reference evidence="2 3" key="1">
    <citation type="submission" date="2021-06" db="EMBL/GenBank/DDBJ databases">
        <title>Caerostris darwini draft genome.</title>
        <authorList>
            <person name="Kono N."/>
            <person name="Arakawa K."/>
        </authorList>
    </citation>
    <scope>NUCLEOTIDE SEQUENCE [LARGE SCALE GENOMIC DNA]</scope>
</reference>
<evidence type="ECO:0000259" key="1">
    <source>
        <dbReference type="Pfam" id="PF08241"/>
    </source>
</evidence>
<dbReference type="InterPro" id="IPR013216">
    <property type="entry name" value="Methyltransf_11"/>
</dbReference>
<dbReference type="GO" id="GO:0008757">
    <property type="term" value="F:S-adenosylmethionine-dependent methyltransferase activity"/>
    <property type="evidence" value="ECO:0007669"/>
    <property type="project" value="InterPro"/>
</dbReference>
<protein>
    <recommendedName>
        <fullName evidence="1">Methyltransferase type 11 domain-containing protein</fullName>
    </recommendedName>
</protein>
<keyword evidence="3" id="KW-1185">Reference proteome</keyword>
<sequence>MNAEQTQEFHRMAAKHFIEFCISKFGWKDLSKDIVMDLGCGRDLQVANTLLKYFPDVKTILAMDSDPEAIKDARISDRSKITCAVGNLERRLSLVDFECKIDKVISTHVFHQLYYQEEGFKHTFDLLKPGGEAGFLFAMKTGMYNTLQELISMPKWKDSYKKATPVNDGDPLRGILVPYRRVILTSTQQETSVSDHPTNGFVSSMKNTLLGACNTTSLAKTAKSFPMENKFKSLADENMITNEEHLPTPSPKLSPMIVRSRKNIKDILMLTEEKIKSLVSMKLSSDYLKCFLDTELQNHFIMTFLCEREINFFQITSKSSRSLKTVLK</sequence>
<name>A0AAV4UJK7_9ARAC</name>
<proteinExistence type="predicted"/>
<accession>A0AAV4UJK7</accession>
<dbReference type="AlphaFoldDB" id="A0AAV4UJK7"/>
<evidence type="ECO:0000313" key="3">
    <source>
        <dbReference type="Proteomes" id="UP001054837"/>
    </source>
</evidence>
<dbReference type="CDD" id="cd02440">
    <property type="entry name" value="AdoMet_MTases"/>
    <property type="match status" value="1"/>
</dbReference>
<dbReference type="Pfam" id="PF08241">
    <property type="entry name" value="Methyltransf_11"/>
    <property type="match status" value="1"/>
</dbReference>
<evidence type="ECO:0000313" key="2">
    <source>
        <dbReference type="EMBL" id="GIY57963.1"/>
    </source>
</evidence>
<dbReference type="InterPro" id="IPR029063">
    <property type="entry name" value="SAM-dependent_MTases_sf"/>
</dbReference>
<organism evidence="2 3">
    <name type="scientific">Caerostris darwini</name>
    <dbReference type="NCBI Taxonomy" id="1538125"/>
    <lineage>
        <taxon>Eukaryota</taxon>
        <taxon>Metazoa</taxon>
        <taxon>Ecdysozoa</taxon>
        <taxon>Arthropoda</taxon>
        <taxon>Chelicerata</taxon>
        <taxon>Arachnida</taxon>
        <taxon>Araneae</taxon>
        <taxon>Araneomorphae</taxon>
        <taxon>Entelegynae</taxon>
        <taxon>Araneoidea</taxon>
        <taxon>Araneidae</taxon>
        <taxon>Caerostris</taxon>
    </lineage>
</organism>
<feature type="domain" description="Methyltransferase type 11" evidence="1">
    <location>
        <begin position="37"/>
        <end position="132"/>
    </location>
</feature>